<evidence type="ECO:0000256" key="2">
    <source>
        <dbReference type="SAM" id="Phobius"/>
    </source>
</evidence>
<keyword evidence="4" id="KW-0548">Nucleotidyltransferase</keyword>
<evidence type="ECO:0000256" key="1">
    <source>
        <dbReference type="ARBA" id="ARBA00022679"/>
    </source>
</evidence>
<reference evidence="4 5" key="1">
    <citation type="journal article" date="2019" name="Int. J. Syst. Evol. Microbiol.">
        <title>Methanofervidicoccus abyssi gen. nov., sp. nov., a hydrogenotrophic methanogen, isolated from a hydrothermal vent chimney in the Mid-Cayman Spreading Center, the Caribbean Sea.</title>
        <authorList>
            <person name="Sakai S."/>
            <person name="Takaki Y."/>
            <person name="Miyazaki M."/>
            <person name="Ogawara M."/>
            <person name="Yanagawa K."/>
            <person name="Miyazaki J."/>
            <person name="Takai K."/>
        </authorList>
    </citation>
    <scope>NUCLEOTIDE SEQUENCE [LARGE SCALE GENOMIC DNA]</scope>
    <source>
        <strain evidence="4 5">HHB</strain>
    </source>
</reference>
<dbReference type="Gene3D" id="3.90.550.10">
    <property type="entry name" value="Spore Coat Polysaccharide Biosynthesis Protein SpsA, Chain A"/>
    <property type="match status" value="1"/>
</dbReference>
<comment type="caution">
    <text evidence="4">The sequence shown here is derived from an EMBL/GenBank/DDBJ whole genome shotgun (WGS) entry which is preliminary data.</text>
</comment>
<proteinExistence type="predicted"/>
<gene>
    <name evidence="4" type="ORF">MHHB_P0754</name>
</gene>
<keyword evidence="2" id="KW-0472">Membrane</keyword>
<dbReference type="Proteomes" id="UP000290527">
    <property type="component" value="Unassembled WGS sequence"/>
</dbReference>
<dbReference type="EC" id="2.7.7.62" evidence="4"/>
<dbReference type="NCBIfam" id="NF045495">
    <property type="entry name" value="AdoCbiPCobY_Meth"/>
    <property type="match status" value="1"/>
</dbReference>
<name>A0A401HQH3_9EURY</name>
<keyword evidence="2" id="KW-0812">Transmembrane</keyword>
<dbReference type="EMBL" id="BFAX01000003">
    <property type="protein sequence ID" value="GBF36524.1"/>
    <property type="molecule type" value="Genomic_DNA"/>
</dbReference>
<dbReference type="InterPro" id="IPR025877">
    <property type="entry name" value="MobA-like_NTP_Trfase"/>
</dbReference>
<dbReference type="InterPro" id="IPR053669">
    <property type="entry name" value="AdoCbi-P_Guanylyltransferase"/>
</dbReference>
<feature type="transmembrane region" description="Helical" evidence="2">
    <location>
        <begin position="6"/>
        <end position="24"/>
    </location>
</feature>
<dbReference type="InterPro" id="IPR029044">
    <property type="entry name" value="Nucleotide-diphossugar_trans"/>
</dbReference>
<dbReference type="PANTHER" id="PTHR19136">
    <property type="entry name" value="MOLYBDENUM COFACTOR GUANYLYLTRANSFERASE"/>
    <property type="match status" value="1"/>
</dbReference>
<accession>A0A401HQH3</accession>
<keyword evidence="2" id="KW-1133">Transmembrane helix</keyword>
<evidence type="ECO:0000259" key="3">
    <source>
        <dbReference type="Pfam" id="PF12804"/>
    </source>
</evidence>
<evidence type="ECO:0000313" key="4">
    <source>
        <dbReference type="EMBL" id="GBF36524.1"/>
    </source>
</evidence>
<keyword evidence="1 4" id="KW-0808">Transferase</keyword>
<dbReference type="AlphaFoldDB" id="A0A401HQH3"/>
<evidence type="ECO:0000313" key="5">
    <source>
        <dbReference type="Proteomes" id="UP000290527"/>
    </source>
</evidence>
<dbReference type="Pfam" id="PF12804">
    <property type="entry name" value="NTP_transf_3"/>
    <property type="match status" value="1"/>
</dbReference>
<dbReference type="SUPFAM" id="SSF53448">
    <property type="entry name" value="Nucleotide-diphospho-sugar transferases"/>
    <property type="match status" value="1"/>
</dbReference>
<feature type="domain" description="MobA-like NTP transferase" evidence="3">
    <location>
        <begin position="30"/>
        <end position="146"/>
    </location>
</feature>
<dbReference type="PANTHER" id="PTHR19136:SF86">
    <property type="entry name" value="ADENOSYLCOBINAMIDE-PHOSPHATE GUANYLYLTRANSFERASE"/>
    <property type="match status" value="1"/>
</dbReference>
<keyword evidence="5" id="KW-1185">Reference proteome</keyword>
<organism evidence="4 5">
    <name type="scientific">Methanofervidicoccus abyssi</name>
    <dbReference type="NCBI Taxonomy" id="2082189"/>
    <lineage>
        <taxon>Archaea</taxon>
        <taxon>Methanobacteriati</taxon>
        <taxon>Methanobacteriota</taxon>
        <taxon>Methanomada group</taxon>
        <taxon>Methanococci</taxon>
        <taxon>Methanococcales</taxon>
        <taxon>Methanofervidicoccus</taxon>
    </lineage>
</organism>
<protein>
    <submittedName>
        <fullName evidence="4">Adenosylcobinamide-phosphate guanylyltransferase</fullName>
        <ecNumber evidence="4">2.7.7.62</ecNumber>
    </submittedName>
</protein>
<dbReference type="GO" id="GO:0008820">
    <property type="term" value="F:cobinamide phosphate guanylyltransferase activity"/>
    <property type="evidence" value="ECO:0007669"/>
    <property type="project" value="UniProtKB-EC"/>
</dbReference>
<sequence length="225" mass="25974">MILFIIFINPLLNPLILIKLAIYLRGNMDALLMAGGKGTRLKADVEKPLLPILKKPMIDYVIQSLLNSKIENIYIAVSPNTRKTKKYLFKKYCNKKRIKIIDTPGKGYIHDINYSMRYFSEPFMVICCDIPTITPKVIDEIIDEYYTLRSKNMNLETLCVVVEKNKYLSSSTIAIDNYIPIGINILCPVNREQVEKLYVLKEPVLNVNTLEEKKIVESFISSYRL</sequence>